<evidence type="ECO:0000313" key="3">
    <source>
        <dbReference type="Proteomes" id="UP000886523"/>
    </source>
</evidence>
<accession>A0A9P6BAB7</accession>
<gene>
    <name evidence="2" type="ORF">BS47DRAFT_1387284</name>
</gene>
<reference evidence="2" key="1">
    <citation type="journal article" date="2020" name="Nat. Commun.">
        <title>Large-scale genome sequencing of mycorrhizal fungi provides insights into the early evolution of symbiotic traits.</title>
        <authorList>
            <person name="Miyauchi S."/>
            <person name="Kiss E."/>
            <person name="Kuo A."/>
            <person name="Drula E."/>
            <person name="Kohler A."/>
            <person name="Sanchez-Garcia M."/>
            <person name="Morin E."/>
            <person name="Andreopoulos B."/>
            <person name="Barry K.W."/>
            <person name="Bonito G."/>
            <person name="Buee M."/>
            <person name="Carver A."/>
            <person name="Chen C."/>
            <person name="Cichocki N."/>
            <person name="Clum A."/>
            <person name="Culley D."/>
            <person name="Crous P.W."/>
            <person name="Fauchery L."/>
            <person name="Girlanda M."/>
            <person name="Hayes R.D."/>
            <person name="Keri Z."/>
            <person name="LaButti K."/>
            <person name="Lipzen A."/>
            <person name="Lombard V."/>
            <person name="Magnuson J."/>
            <person name="Maillard F."/>
            <person name="Murat C."/>
            <person name="Nolan M."/>
            <person name="Ohm R.A."/>
            <person name="Pangilinan J."/>
            <person name="Pereira M.F."/>
            <person name="Perotto S."/>
            <person name="Peter M."/>
            <person name="Pfister S."/>
            <person name="Riley R."/>
            <person name="Sitrit Y."/>
            <person name="Stielow J.B."/>
            <person name="Szollosi G."/>
            <person name="Zifcakova L."/>
            <person name="Stursova M."/>
            <person name="Spatafora J.W."/>
            <person name="Tedersoo L."/>
            <person name="Vaario L.M."/>
            <person name="Yamada A."/>
            <person name="Yan M."/>
            <person name="Wang P."/>
            <person name="Xu J."/>
            <person name="Bruns T."/>
            <person name="Baldrian P."/>
            <person name="Vilgalys R."/>
            <person name="Dunand C."/>
            <person name="Henrissat B."/>
            <person name="Grigoriev I.V."/>
            <person name="Hibbett D."/>
            <person name="Nagy L.G."/>
            <person name="Martin F.M."/>
        </authorList>
    </citation>
    <scope>NUCLEOTIDE SEQUENCE</scope>
    <source>
        <strain evidence="2">UP504</strain>
    </source>
</reference>
<evidence type="ECO:0000313" key="2">
    <source>
        <dbReference type="EMBL" id="KAF9520684.1"/>
    </source>
</evidence>
<proteinExistence type="predicted"/>
<protein>
    <submittedName>
        <fullName evidence="2">Uncharacterized protein</fullName>
    </submittedName>
</protein>
<feature type="compositionally biased region" description="Polar residues" evidence="1">
    <location>
        <begin position="119"/>
        <end position="141"/>
    </location>
</feature>
<dbReference type="EMBL" id="MU128911">
    <property type="protein sequence ID" value="KAF9520684.1"/>
    <property type="molecule type" value="Genomic_DNA"/>
</dbReference>
<evidence type="ECO:0000256" key="1">
    <source>
        <dbReference type="SAM" id="MobiDB-lite"/>
    </source>
</evidence>
<keyword evidence="3" id="KW-1185">Reference proteome</keyword>
<feature type="compositionally biased region" description="Basic and acidic residues" evidence="1">
    <location>
        <begin position="51"/>
        <end position="70"/>
    </location>
</feature>
<comment type="caution">
    <text evidence="2">The sequence shown here is derived from an EMBL/GenBank/DDBJ whole genome shotgun (WGS) entry which is preliminary data.</text>
</comment>
<sequence length="176" mass="18813">MNVADALARIEQQKTNAIRANFVKCTKEAAKIVINQNKMAAAPSMAAKKHEHTEKREAKAREAEAKKVAREQNVAEQAMRGATKAGQTGQGIQQPFEHIDPHSHPRPHAVGAFGDALATANNGNRTVHSFQHSSDNGSTGHQGPLPPPSRAAGDAQVDQDALDALILLSGHDNIEK</sequence>
<organism evidence="2 3">
    <name type="scientific">Hydnum rufescens UP504</name>
    <dbReference type="NCBI Taxonomy" id="1448309"/>
    <lineage>
        <taxon>Eukaryota</taxon>
        <taxon>Fungi</taxon>
        <taxon>Dikarya</taxon>
        <taxon>Basidiomycota</taxon>
        <taxon>Agaricomycotina</taxon>
        <taxon>Agaricomycetes</taxon>
        <taxon>Cantharellales</taxon>
        <taxon>Hydnaceae</taxon>
        <taxon>Hydnum</taxon>
    </lineage>
</organism>
<dbReference type="AlphaFoldDB" id="A0A9P6BAB7"/>
<dbReference type="Proteomes" id="UP000886523">
    <property type="component" value="Unassembled WGS sequence"/>
</dbReference>
<name>A0A9P6BAB7_9AGAM</name>
<feature type="region of interest" description="Disordered" evidence="1">
    <location>
        <begin position="43"/>
        <end position="157"/>
    </location>
</feature>